<organism evidence="2">
    <name type="scientific">marine metagenome</name>
    <dbReference type="NCBI Taxonomy" id="408172"/>
    <lineage>
        <taxon>unclassified sequences</taxon>
        <taxon>metagenomes</taxon>
        <taxon>ecological metagenomes</taxon>
    </lineage>
</organism>
<dbReference type="EMBL" id="UINC01050292">
    <property type="protein sequence ID" value="SVB63074.1"/>
    <property type="molecule type" value="Genomic_DNA"/>
</dbReference>
<gene>
    <name evidence="2" type="ORF">METZ01_LOCUS215928</name>
</gene>
<proteinExistence type="predicted"/>
<feature type="coiled-coil region" evidence="1">
    <location>
        <begin position="13"/>
        <end position="44"/>
    </location>
</feature>
<protein>
    <submittedName>
        <fullName evidence="2">Uncharacterized protein</fullName>
    </submittedName>
</protein>
<evidence type="ECO:0000313" key="2">
    <source>
        <dbReference type="EMBL" id="SVB63074.1"/>
    </source>
</evidence>
<dbReference type="AlphaFoldDB" id="A0A382FL41"/>
<reference evidence="2" key="1">
    <citation type="submission" date="2018-05" db="EMBL/GenBank/DDBJ databases">
        <authorList>
            <person name="Lanie J.A."/>
            <person name="Ng W.-L."/>
            <person name="Kazmierczak K.M."/>
            <person name="Andrzejewski T.M."/>
            <person name="Davidsen T.M."/>
            <person name="Wayne K.J."/>
            <person name="Tettelin H."/>
            <person name="Glass J.I."/>
            <person name="Rusch D."/>
            <person name="Podicherti R."/>
            <person name="Tsui H.-C.T."/>
            <person name="Winkler M.E."/>
        </authorList>
    </citation>
    <scope>NUCLEOTIDE SEQUENCE</scope>
</reference>
<name>A0A382FL41_9ZZZZ</name>
<feature type="non-terminal residue" evidence="2">
    <location>
        <position position="57"/>
    </location>
</feature>
<keyword evidence="1" id="KW-0175">Coiled coil</keyword>
<sequence length="57" mass="6743">MLVLTKIFEPIRLEESHVELEELITRYQEELNDLRGETEIVEREQISAVTQLDSENL</sequence>
<accession>A0A382FL41</accession>
<evidence type="ECO:0000256" key="1">
    <source>
        <dbReference type="SAM" id="Coils"/>
    </source>
</evidence>